<feature type="compositionally biased region" description="Basic and acidic residues" evidence="1">
    <location>
        <begin position="376"/>
        <end position="388"/>
    </location>
</feature>
<gene>
    <name evidence="2" type="ORF">BUALT_Bualt11G0072400</name>
</gene>
<proteinExistence type="predicted"/>
<organism evidence="2 3">
    <name type="scientific">Buddleja alternifolia</name>
    <dbReference type="NCBI Taxonomy" id="168488"/>
    <lineage>
        <taxon>Eukaryota</taxon>
        <taxon>Viridiplantae</taxon>
        <taxon>Streptophyta</taxon>
        <taxon>Embryophyta</taxon>
        <taxon>Tracheophyta</taxon>
        <taxon>Spermatophyta</taxon>
        <taxon>Magnoliopsida</taxon>
        <taxon>eudicotyledons</taxon>
        <taxon>Gunneridae</taxon>
        <taxon>Pentapetalae</taxon>
        <taxon>asterids</taxon>
        <taxon>lamiids</taxon>
        <taxon>Lamiales</taxon>
        <taxon>Scrophulariaceae</taxon>
        <taxon>Buddlejeae</taxon>
        <taxon>Buddleja</taxon>
    </lineage>
</organism>
<feature type="compositionally biased region" description="Acidic residues" evidence="1">
    <location>
        <begin position="340"/>
        <end position="351"/>
    </location>
</feature>
<dbReference type="PANTHER" id="PTHR23099:SF0">
    <property type="entry name" value="GERM CELL NUCLEAR ACIDIC PROTEIN"/>
    <property type="match status" value="1"/>
</dbReference>
<feature type="compositionally biased region" description="Basic and acidic residues" evidence="1">
    <location>
        <begin position="400"/>
        <end position="412"/>
    </location>
</feature>
<feature type="compositionally biased region" description="Basic and acidic residues" evidence="1">
    <location>
        <begin position="352"/>
        <end position="364"/>
    </location>
</feature>
<evidence type="ECO:0000256" key="1">
    <source>
        <dbReference type="SAM" id="MobiDB-lite"/>
    </source>
</evidence>
<accession>A0AAV6X0G6</accession>
<feature type="region of interest" description="Disordered" evidence="1">
    <location>
        <begin position="243"/>
        <end position="268"/>
    </location>
</feature>
<keyword evidence="3" id="KW-1185">Reference proteome</keyword>
<dbReference type="Proteomes" id="UP000826271">
    <property type="component" value="Unassembled WGS sequence"/>
</dbReference>
<feature type="region of interest" description="Disordered" evidence="1">
    <location>
        <begin position="334"/>
        <end position="453"/>
    </location>
</feature>
<feature type="compositionally biased region" description="Acidic residues" evidence="1">
    <location>
        <begin position="413"/>
        <end position="423"/>
    </location>
</feature>
<dbReference type="EMBL" id="WHWC01000011">
    <property type="protein sequence ID" value="KAG8373891.1"/>
    <property type="molecule type" value="Genomic_DNA"/>
</dbReference>
<comment type="caution">
    <text evidence="2">The sequence shown here is derived from an EMBL/GenBank/DDBJ whole genome shotgun (WGS) entry which is preliminary data.</text>
</comment>
<evidence type="ECO:0000313" key="3">
    <source>
        <dbReference type="Proteomes" id="UP000826271"/>
    </source>
</evidence>
<reference evidence="2" key="1">
    <citation type="submission" date="2019-10" db="EMBL/GenBank/DDBJ databases">
        <authorList>
            <person name="Zhang R."/>
            <person name="Pan Y."/>
            <person name="Wang J."/>
            <person name="Ma R."/>
            <person name="Yu S."/>
        </authorList>
    </citation>
    <scope>NUCLEOTIDE SEQUENCE</scope>
    <source>
        <strain evidence="2">LA-IB0</strain>
        <tissue evidence="2">Leaf</tissue>
    </source>
</reference>
<dbReference type="GO" id="GO:0005634">
    <property type="term" value="C:nucleus"/>
    <property type="evidence" value="ECO:0007669"/>
    <property type="project" value="TreeGrafter"/>
</dbReference>
<dbReference type="AlphaFoldDB" id="A0AAV6X0G6"/>
<evidence type="ECO:0000313" key="2">
    <source>
        <dbReference type="EMBL" id="KAG8373891.1"/>
    </source>
</evidence>
<protein>
    <submittedName>
        <fullName evidence="2">Uncharacterized protein</fullName>
    </submittedName>
</protein>
<dbReference type="PANTHER" id="PTHR23099">
    <property type="entry name" value="TRANSCRIPTIONAL REGULATOR"/>
    <property type="match status" value="1"/>
</dbReference>
<sequence length="625" mass="70365">MWKGGKLKLEKAKEDYICRLRREWTEDAELAIKLSKQNTDADESMHTLQKPKKDQDIEKMQVRIFFPKLRKIKPLPLKGSGKHKYSFQRVEIPPLPIHFCDCEEHSGPPEPVKNNYTDHNETETCGVNEEELNMMKSILNKLLEEEDYPMTGSNENEFTEETNHNVNSIDNWQVDDNEEDQMSDEDNLVINIVGQPSNRVASFEDWGQKTAARNQDSLLREQESHETQGNKKLKLLLDKKRKHPIDTDNSVPSKRKAIKGNPHDSVVNPVVLDAQPTDTDSASVQLSRDVASSQKTAWKNLVRKKGATDFHISDILTDLNPDVKLQLSSDHLAAPKIDSQDDQSSEDEEFEKIDHLAEPEKNSQDDQSSEDEELEKIDHLAGPEKDSQGDQSSEDEELEKIDHLSEPKKDSQDEQSSEDEELEIDHLSEPEDEEVEKISDGQPTKSIEDKSGRGAAWLQKSSWLQLVGDANSSAFNLGQILPGVTFEKQELQQFDNNNLSNSKVGKQQRIVHKDKKSPVWAIRKAEGKGDEDIYACPRDPNVNASTKEQGHTGQSNFDLKQTVEENGEASAPVPESNLVANKRASIGDVVVSETCPFMRTAASMKEWAKTKAALCGSLKKKGGKE</sequence>
<name>A0AAV6X0G6_9LAMI</name>